<dbReference type="Gene3D" id="3.30.420.140">
    <property type="entry name" value="YqgF/RNase H-like domain"/>
    <property type="match status" value="1"/>
</dbReference>
<dbReference type="GO" id="GO:0004518">
    <property type="term" value="F:nuclease activity"/>
    <property type="evidence" value="ECO:0007669"/>
    <property type="project" value="UniProtKB-KW"/>
</dbReference>
<evidence type="ECO:0000313" key="10">
    <source>
        <dbReference type="Proteomes" id="UP000278440"/>
    </source>
</evidence>
<dbReference type="GO" id="GO:0005829">
    <property type="term" value="C:cytosol"/>
    <property type="evidence" value="ECO:0007669"/>
    <property type="project" value="TreeGrafter"/>
</dbReference>
<evidence type="ECO:0000313" key="11">
    <source>
        <dbReference type="Proteomes" id="UP000590811"/>
    </source>
</evidence>
<dbReference type="NCBIfam" id="TIGR00250">
    <property type="entry name" value="RNAse_H_YqgF"/>
    <property type="match status" value="1"/>
</dbReference>
<feature type="region of interest" description="Disordered" evidence="6">
    <location>
        <begin position="1"/>
        <end position="39"/>
    </location>
</feature>
<feature type="domain" description="YqgF/RNase H-like" evidence="7">
    <location>
        <begin position="35"/>
        <end position="137"/>
    </location>
</feature>
<evidence type="ECO:0000256" key="4">
    <source>
        <dbReference type="ARBA" id="ARBA00022801"/>
    </source>
</evidence>
<sequence length="196" mass="20551">MTEPPTGIPTTGTPAERSTTSAPDPDVEPPTRRPGVRVGVDVGDVRVGVSASDPSGILAHPVATLARDADGDADVAELAALVAERRALEVVVGLPRLLSGLEGAAAEKARDYARRLARTLGPTPVRLVDERLTTVDAHRRLRDSGVPGRGQRAVVDQAAAVLILQTALDAEGTSGRPPGELVPGTRKPRTKKERHR</sequence>
<dbReference type="InterPro" id="IPR006641">
    <property type="entry name" value="YqgF/RNaseH-like_dom"/>
</dbReference>
<dbReference type="Pfam" id="PF03652">
    <property type="entry name" value="RuvX"/>
    <property type="match status" value="1"/>
</dbReference>
<dbReference type="GO" id="GO:0016788">
    <property type="term" value="F:hydrolase activity, acting on ester bonds"/>
    <property type="evidence" value="ECO:0007669"/>
    <property type="project" value="UniProtKB-UniRule"/>
</dbReference>
<reference evidence="8 11" key="2">
    <citation type="submission" date="2020-08" db="EMBL/GenBank/DDBJ databases">
        <title>Genomic Encyclopedia of Type Strains, Phase IV (KMG-V): Genome sequencing to study the core and pangenomes of soil and plant-associated prokaryotes.</title>
        <authorList>
            <person name="Whitman W."/>
        </authorList>
    </citation>
    <scope>NUCLEOTIDE SEQUENCE [LARGE SCALE GENOMIC DNA]</scope>
    <source>
        <strain evidence="8 11">B3ACCR2</strain>
    </source>
</reference>
<protein>
    <recommendedName>
        <fullName evidence="5">Putative pre-16S rRNA nuclease</fullName>
        <ecNumber evidence="5">3.1.-.-</ecNumber>
    </recommendedName>
</protein>
<dbReference type="SUPFAM" id="SSF53098">
    <property type="entry name" value="Ribonuclease H-like"/>
    <property type="match status" value="1"/>
</dbReference>
<dbReference type="GO" id="GO:0000967">
    <property type="term" value="P:rRNA 5'-end processing"/>
    <property type="evidence" value="ECO:0007669"/>
    <property type="project" value="UniProtKB-UniRule"/>
</dbReference>
<dbReference type="SMART" id="SM00732">
    <property type="entry name" value="YqgFc"/>
    <property type="match status" value="1"/>
</dbReference>
<evidence type="ECO:0000256" key="5">
    <source>
        <dbReference type="HAMAP-Rule" id="MF_00651"/>
    </source>
</evidence>
<keyword evidence="4 5" id="KW-0378">Hydrolase</keyword>
<dbReference type="HAMAP" id="MF_00651">
    <property type="entry name" value="Nuclease_YqgF"/>
    <property type="match status" value="1"/>
</dbReference>
<dbReference type="EMBL" id="JACHVT010000006">
    <property type="protein sequence ID" value="MBB2987852.1"/>
    <property type="molecule type" value="Genomic_DNA"/>
</dbReference>
<dbReference type="EMBL" id="RBXT01000001">
    <property type="protein sequence ID" value="RKT78237.1"/>
    <property type="molecule type" value="Genomic_DNA"/>
</dbReference>
<evidence type="ECO:0000256" key="1">
    <source>
        <dbReference type="ARBA" id="ARBA00022490"/>
    </source>
</evidence>
<dbReference type="Proteomes" id="UP000278440">
    <property type="component" value="Unassembled WGS sequence"/>
</dbReference>
<dbReference type="AlphaFoldDB" id="A0A495XVF6"/>
<name>A0A495XVF6_9MICO</name>
<organism evidence="9 10">
    <name type="scientific">Terracoccus luteus</name>
    <dbReference type="NCBI Taxonomy" id="53356"/>
    <lineage>
        <taxon>Bacteria</taxon>
        <taxon>Bacillati</taxon>
        <taxon>Actinomycetota</taxon>
        <taxon>Actinomycetes</taxon>
        <taxon>Micrococcales</taxon>
        <taxon>Intrasporangiaceae</taxon>
        <taxon>Terracoccus</taxon>
    </lineage>
</organism>
<keyword evidence="10" id="KW-1185">Reference proteome</keyword>
<comment type="caution">
    <text evidence="9">The sequence shown here is derived from an EMBL/GenBank/DDBJ whole genome shotgun (WGS) entry which is preliminary data.</text>
</comment>
<evidence type="ECO:0000313" key="8">
    <source>
        <dbReference type="EMBL" id="MBB2987852.1"/>
    </source>
</evidence>
<evidence type="ECO:0000256" key="3">
    <source>
        <dbReference type="ARBA" id="ARBA00022722"/>
    </source>
</evidence>
<dbReference type="InterPro" id="IPR005227">
    <property type="entry name" value="YqgF"/>
</dbReference>
<comment type="similarity">
    <text evidence="5">Belongs to the YqgF HJR family.</text>
</comment>
<keyword evidence="2 5" id="KW-0690">Ribosome biogenesis</keyword>
<keyword evidence="1 5" id="KW-0963">Cytoplasm</keyword>
<dbReference type="EC" id="3.1.-.-" evidence="5"/>
<evidence type="ECO:0000259" key="7">
    <source>
        <dbReference type="SMART" id="SM00732"/>
    </source>
</evidence>
<evidence type="ECO:0000256" key="6">
    <source>
        <dbReference type="SAM" id="MobiDB-lite"/>
    </source>
</evidence>
<dbReference type="InterPro" id="IPR012337">
    <property type="entry name" value="RNaseH-like_sf"/>
</dbReference>
<feature type="region of interest" description="Disordered" evidence="6">
    <location>
        <begin position="169"/>
        <end position="196"/>
    </location>
</feature>
<dbReference type="PANTHER" id="PTHR33317">
    <property type="entry name" value="POLYNUCLEOTIDYL TRANSFERASE, RIBONUCLEASE H-LIKE SUPERFAMILY PROTEIN"/>
    <property type="match status" value="1"/>
</dbReference>
<evidence type="ECO:0000256" key="2">
    <source>
        <dbReference type="ARBA" id="ARBA00022517"/>
    </source>
</evidence>
<dbReference type="CDD" id="cd16964">
    <property type="entry name" value="YqgF"/>
    <property type="match status" value="1"/>
</dbReference>
<dbReference type="RefSeq" id="WP_121032346.1">
    <property type="nucleotide sequence ID" value="NZ_JACHVT010000006.1"/>
</dbReference>
<comment type="subcellular location">
    <subcellularLocation>
        <location evidence="5">Cytoplasm</location>
    </subcellularLocation>
</comment>
<feature type="compositionally biased region" description="Low complexity" evidence="6">
    <location>
        <begin position="1"/>
        <end position="14"/>
    </location>
</feature>
<dbReference type="Proteomes" id="UP000590811">
    <property type="component" value="Unassembled WGS sequence"/>
</dbReference>
<dbReference type="OrthoDB" id="9790539at2"/>
<keyword evidence="3 5" id="KW-0540">Nuclease</keyword>
<gene>
    <name evidence="9" type="ORF">DFJ68_1677</name>
    <name evidence="8" type="ORF">FHW14_003038</name>
</gene>
<accession>A0A495XVF6</accession>
<feature type="compositionally biased region" description="Basic residues" evidence="6">
    <location>
        <begin position="186"/>
        <end position="196"/>
    </location>
</feature>
<dbReference type="PANTHER" id="PTHR33317:SF4">
    <property type="entry name" value="POLYNUCLEOTIDYL TRANSFERASE, RIBONUCLEASE H-LIKE SUPERFAMILY PROTEIN"/>
    <property type="match status" value="1"/>
</dbReference>
<proteinExistence type="inferred from homology"/>
<comment type="function">
    <text evidence="5">Could be a nuclease involved in processing of the 5'-end of pre-16S rRNA.</text>
</comment>
<evidence type="ECO:0000313" key="9">
    <source>
        <dbReference type="EMBL" id="RKT78237.1"/>
    </source>
</evidence>
<dbReference type="InterPro" id="IPR037027">
    <property type="entry name" value="YqgF/RNaseH-like_dom_sf"/>
</dbReference>
<reference evidence="9 10" key="1">
    <citation type="submission" date="2018-10" db="EMBL/GenBank/DDBJ databases">
        <title>Sequencing the genomes of 1000 actinobacteria strains.</title>
        <authorList>
            <person name="Klenk H.-P."/>
        </authorList>
    </citation>
    <scope>NUCLEOTIDE SEQUENCE [LARGE SCALE GENOMIC DNA]</scope>
    <source>
        <strain evidence="9 10">DSM 44267</strain>
    </source>
</reference>